<reference evidence="2" key="1">
    <citation type="journal article" date="2022" name="bioRxiv">
        <title>Sequencing and chromosome-scale assembly of the giantPleurodeles waltlgenome.</title>
        <authorList>
            <person name="Brown T."/>
            <person name="Elewa A."/>
            <person name="Iarovenko S."/>
            <person name="Subramanian E."/>
            <person name="Araus A.J."/>
            <person name="Petzold A."/>
            <person name="Susuki M."/>
            <person name="Suzuki K.-i.T."/>
            <person name="Hayashi T."/>
            <person name="Toyoda A."/>
            <person name="Oliveira C."/>
            <person name="Osipova E."/>
            <person name="Leigh N.D."/>
            <person name="Simon A."/>
            <person name="Yun M.H."/>
        </authorList>
    </citation>
    <scope>NUCLEOTIDE SEQUENCE</scope>
    <source>
        <strain evidence="2">20211129_DDA</strain>
        <tissue evidence="2">Liver</tissue>
    </source>
</reference>
<dbReference type="EMBL" id="JANPWB010000004">
    <property type="protein sequence ID" value="KAJ1194915.1"/>
    <property type="molecule type" value="Genomic_DNA"/>
</dbReference>
<gene>
    <name evidence="2" type="ORF">NDU88_004200</name>
</gene>
<dbReference type="AlphaFoldDB" id="A0AAV7V0K9"/>
<protein>
    <submittedName>
        <fullName evidence="2">Uncharacterized protein</fullName>
    </submittedName>
</protein>
<sequence length="135" mass="14682">PGAALQCHRCPCECVRYPRCCASCEQGQSPRLPGRTPVCPARGRRRECRLWNVHSSSRALLRPCPPGLLGAEPRPPRCQGLRNLTPGRREGEGKGNQEAPGRRPPPHLEEDEPSSGALRVPSGLRPGPARTDESP</sequence>
<evidence type="ECO:0000313" key="2">
    <source>
        <dbReference type="EMBL" id="KAJ1194915.1"/>
    </source>
</evidence>
<feature type="region of interest" description="Disordered" evidence="1">
    <location>
        <begin position="63"/>
        <end position="135"/>
    </location>
</feature>
<evidence type="ECO:0000256" key="1">
    <source>
        <dbReference type="SAM" id="MobiDB-lite"/>
    </source>
</evidence>
<evidence type="ECO:0000313" key="3">
    <source>
        <dbReference type="Proteomes" id="UP001066276"/>
    </source>
</evidence>
<organism evidence="2 3">
    <name type="scientific">Pleurodeles waltl</name>
    <name type="common">Iberian ribbed newt</name>
    <dbReference type="NCBI Taxonomy" id="8319"/>
    <lineage>
        <taxon>Eukaryota</taxon>
        <taxon>Metazoa</taxon>
        <taxon>Chordata</taxon>
        <taxon>Craniata</taxon>
        <taxon>Vertebrata</taxon>
        <taxon>Euteleostomi</taxon>
        <taxon>Amphibia</taxon>
        <taxon>Batrachia</taxon>
        <taxon>Caudata</taxon>
        <taxon>Salamandroidea</taxon>
        <taxon>Salamandridae</taxon>
        <taxon>Pleurodelinae</taxon>
        <taxon>Pleurodeles</taxon>
    </lineage>
</organism>
<comment type="caution">
    <text evidence="2">The sequence shown here is derived from an EMBL/GenBank/DDBJ whole genome shotgun (WGS) entry which is preliminary data.</text>
</comment>
<feature type="non-terminal residue" evidence="2">
    <location>
        <position position="1"/>
    </location>
</feature>
<proteinExistence type="predicted"/>
<name>A0AAV7V0K9_PLEWA</name>
<feature type="non-terminal residue" evidence="2">
    <location>
        <position position="135"/>
    </location>
</feature>
<dbReference type="Proteomes" id="UP001066276">
    <property type="component" value="Chromosome 2_2"/>
</dbReference>
<keyword evidence="3" id="KW-1185">Reference proteome</keyword>
<accession>A0AAV7V0K9</accession>